<sequence length="126" mass="14850">MSNDIFSKLADKYPFITLCVYASQEYVGIIQNKDDAITTIYDFGSIQDTYLKQQFLELANVWWWESNRSIPINIFLKSEWDPFKVYLKTFVNKDLEIIHGPACSLIDMSRKKSKRKSITLVRRLDQ</sequence>
<gene>
    <name evidence="1" type="ORF">UFOVP328_321</name>
</gene>
<accession>A0A6J5LUL8</accession>
<protein>
    <submittedName>
        <fullName evidence="1">Uncharacterized protein</fullName>
    </submittedName>
</protein>
<proteinExistence type="predicted"/>
<evidence type="ECO:0000313" key="1">
    <source>
        <dbReference type="EMBL" id="CAB4138128.1"/>
    </source>
</evidence>
<organism evidence="1">
    <name type="scientific">uncultured Caudovirales phage</name>
    <dbReference type="NCBI Taxonomy" id="2100421"/>
    <lineage>
        <taxon>Viruses</taxon>
        <taxon>Duplodnaviria</taxon>
        <taxon>Heunggongvirae</taxon>
        <taxon>Uroviricota</taxon>
        <taxon>Caudoviricetes</taxon>
        <taxon>Peduoviridae</taxon>
        <taxon>Maltschvirus</taxon>
        <taxon>Maltschvirus maltsch</taxon>
    </lineage>
</organism>
<name>A0A6J5LUL8_9CAUD</name>
<dbReference type="EMBL" id="LR796341">
    <property type="protein sequence ID" value="CAB4138128.1"/>
    <property type="molecule type" value="Genomic_DNA"/>
</dbReference>
<reference evidence="1" key="1">
    <citation type="submission" date="2020-04" db="EMBL/GenBank/DDBJ databases">
        <authorList>
            <person name="Chiriac C."/>
            <person name="Salcher M."/>
            <person name="Ghai R."/>
            <person name="Kavagutti S V."/>
        </authorList>
    </citation>
    <scope>NUCLEOTIDE SEQUENCE</scope>
</reference>